<proteinExistence type="inferred from homology"/>
<dbReference type="RefSeq" id="WP_166222709.1">
    <property type="nucleotide sequence ID" value="NZ_CP049801.1"/>
</dbReference>
<keyword evidence="6 11" id="KW-0456">Lyase</keyword>
<evidence type="ECO:0000256" key="2">
    <source>
        <dbReference type="ARBA" id="ARBA00009320"/>
    </source>
</evidence>
<organism evidence="11 12">
    <name type="scientific">Acinetobacter shaoyimingii</name>
    <dbReference type="NCBI Taxonomy" id="2715164"/>
    <lineage>
        <taxon>Bacteria</taxon>
        <taxon>Pseudomonadati</taxon>
        <taxon>Pseudomonadota</taxon>
        <taxon>Gammaproteobacteria</taxon>
        <taxon>Moraxellales</taxon>
        <taxon>Moraxellaceae</taxon>
        <taxon>Acinetobacter</taxon>
    </lineage>
</organism>
<dbReference type="KEGG" id="asha:G8E00_06160"/>
<dbReference type="PANTHER" id="PTHR42743:SF13">
    <property type="entry name" value="P-LOOP CONTAINING NUCLEOSIDE TRIPHOSPHATE HYDROLASE PROTEIN"/>
    <property type="match status" value="1"/>
</dbReference>
<evidence type="ECO:0000256" key="4">
    <source>
        <dbReference type="ARBA" id="ARBA00022898"/>
    </source>
</evidence>
<comment type="pathway">
    <text evidence="7">Cofactor biosynthesis; tetrahydrofolate biosynthesis; 4-aminobenzoate from chorismate: step 2/2.</text>
</comment>
<keyword evidence="5" id="KW-0289">Folate biosynthesis</keyword>
<dbReference type="InterPro" id="IPR043132">
    <property type="entry name" value="BCAT-like_C"/>
</dbReference>
<evidence type="ECO:0000313" key="11">
    <source>
        <dbReference type="EMBL" id="QIO05564.1"/>
    </source>
</evidence>
<dbReference type="GO" id="GO:0008696">
    <property type="term" value="F:4-amino-4-deoxychorismate lyase activity"/>
    <property type="evidence" value="ECO:0007669"/>
    <property type="project" value="UniProtKB-UniRule"/>
</dbReference>
<evidence type="ECO:0000256" key="9">
    <source>
        <dbReference type="ARBA" id="ARBA00049529"/>
    </source>
</evidence>
<name>A0A6G8RUH0_9GAMM</name>
<gene>
    <name evidence="11" type="primary">pabC</name>
    <name evidence="11" type="ORF">G8E00_06160</name>
</gene>
<dbReference type="AlphaFoldDB" id="A0A6G8RUH0"/>
<dbReference type="EC" id="4.1.3.38" evidence="8 10"/>
<evidence type="ECO:0000256" key="6">
    <source>
        <dbReference type="ARBA" id="ARBA00023239"/>
    </source>
</evidence>
<evidence type="ECO:0000256" key="5">
    <source>
        <dbReference type="ARBA" id="ARBA00022909"/>
    </source>
</evidence>
<dbReference type="Gene3D" id="3.20.10.10">
    <property type="entry name" value="D-amino Acid Aminotransferase, subunit A, domain 2"/>
    <property type="match status" value="1"/>
</dbReference>
<evidence type="ECO:0000256" key="8">
    <source>
        <dbReference type="ARBA" id="ARBA00035676"/>
    </source>
</evidence>
<keyword evidence="4" id="KW-0663">Pyridoxal phosphate</keyword>
<dbReference type="PANTHER" id="PTHR42743">
    <property type="entry name" value="AMINO-ACID AMINOTRANSFERASE"/>
    <property type="match status" value="1"/>
</dbReference>
<dbReference type="Gene3D" id="3.30.470.10">
    <property type="match status" value="1"/>
</dbReference>
<dbReference type="Proteomes" id="UP000502297">
    <property type="component" value="Chromosome"/>
</dbReference>
<sequence length="275" mass="31681">MQCFKNAEKIYAVGIFDRAFQYGDGCFTTARLYQNHFELKARHYSRLKHAATHLFLDVDLELIEQSLLQLKNEYVELNGTLKIIISRGEGQRGYSLPDHQADVYVYYYPSEVKCFEPQLIRSGVLDSLMGLTMPELVGIKSLNRIEQVILKKEADEKGWIEALVCDVHGQVVEGVSSNCFIRINDQWITPELRYNGVHGVMRAEILQRMMQAGIDCQQRPIHQDEIPQFQSIFFSNALSPMKVATHLHDTILETQICVELFQTLHLSQMHEYVKA</sequence>
<protein>
    <recommendedName>
        <fullName evidence="8 10">Aminodeoxychorismate lyase</fullName>
        <ecNumber evidence="8 10">4.1.3.38</ecNumber>
    </recommendedName>
</protein>
<dbReference type="InterPro" id="IPR001544">
    <property type="entry name" value="Aminotrans_IV"/>
</dbReference>
<reference evidence="11 12" key="1">
    <citation type="submission" date="2020-03" db="EMBL/GenBank/DDBJ databases">
        <authorList>
            <person name="Zhu W."/>
        </authorList>
    </citation>
    <scope>NUCLEOTIDE SEQUENCE [LARGE SCALE GENOMIC DNA]</scope>
    <source>
        <strain evidence="11 12">323-1</strain>
    </source>
</reference>
<comment type="subunit">
    <text evidence="3">Homodimer.</text>
</comment>
<dbReference type="GO" id="GO:0046656">
    <property type="term" value="P:folic acid biosynthetic process"/>
    <property type="evidence" value="ECO:0007669"/>
    <property type="project" value="UniProtKB-KW"/>
</dbReference>
<dbReference type="EMBL" id="CP049801">
    <property type="protein sequence ID" value="QIO05564.1"/>
    <property type="molecule type" value="Genomic_DNA"/>
</dbReference>
<dbReference type="InterPro" id="IPR017824">
    <property type="entry name" value="Aminodeoxychorismate_lyase_IV"/>
</dbReference>
<evidence type="ECO:0000256" key="3">
    <source>
        <dbReference type="ARBA" id="ARBA00011738"/>
    </source>
</evidence>
<dbReference type="Pfam" id="PF01063">
    <property type="entry name" value="Aminotran_4"/>
    <property type="match status" value="1"/>
</dbReference>
<evidence type="ECO:0000256" key="7">
    <source>
        <dbReference type="ARBA" id="ARBA00035633"/>
    </source>
</evidence>
<dbReference type="InterPro" id="IPR043131">
    <property type="entry name" value="BCAT-like_N"/>
</dbReference>
<keyword evidence="12" id="KW-1185">Reference proteome</keyword>
<evidence type="ECO:0000256" key="10">
    <source>
        <dbReference type="NCBIfam" id="TIGR03461"/>
    </source>
</evidence>
<dbReference type="GO" id="GO:0008153">
    <property type="term" value="P:4-aminobenzoate biosynthetic process"/>
    <property type="evidence" value="ECO:0007669"/>
    <property type="project" value="UniProtKB-UniRule"/>
</dbReference>
<evidence type="ECO:0000313" key="12">
    <source>
        <dbReference type="Proteomes" id="UP000502297"/>
    </source>
</evidence>
<comment type="catalytic activity">
    <reaction evidence="9">
        <text>4-amino-4-deoxychorismate = 4-aminobenzoate + pyruvate + H(+)</text>
        <dbReference type="Rhea" id="RHEA:16201"/>
        <dbReference type="ChEBI" id="CHEBI:15361"/>
        <dbReference type="ChEBI" id="CHEBI:15378"/>
        <dbReference type="ChEBI" id="CHEBI:17836"/>
        <dbReference type="ChEBI" id="CHEBI:58406"/>
        <dbReference type="EC" id="4.1.3.38"/>
    </reaction>
</comment>
<comment type="similarity">
    <text evidence="2">Belongs to the class-IV pyridoxal-phosphate-dependent aminotransferase family.</text>
</comment>
<accession>A0A6G8RUH0</accession>
<dbReference type="GO" id="GO:0030170">
    <property type="term" value="F:pyridoxal phosphate binding"/>
    <property type="evidence" value="ECO:0007669"/>
    <property type="project" value="InterPro"/>
</dbReference>
<dbReference type="InterPro" id="IPR036038">
    <property type="entry name" value="Aminotransferase-like"/>
</dbReference>
<dbReference type="SUPFAM" id="SSF56752">
    <property type="entry name" value="D-aminoacid aminotransferase-like PLP-dependent enzymes"/>
    <property type="match status" value="1"/>
</dbReference>
<dbReference type="NCBIfam" id="TIGR03461">
    <property type="entry name" value="pabC_Proteo"/>
    <property type="match status" value="1"/>
</dbReference>
<dbReference type="InterPro" id="IPR050571">
    <property type="entry name" value="Class-IV_PLP-Dep_Aminotrnsfr"/>
</dbReference>
<comment type="cofactor">
    <cofactor evidence="1">
        <name>pyridoxal 5'-phosphate</name>
        <dbReference type="ChEBI" id="CHEBI:597326"/>
    </cofactor>
</comment>
<evidence type="ECO:0000256" key="1">
    <source>
        <dbReference type="ARBA" id="ARBA00001933"/>
    </source>
</evidence>